<sequence>MLPLVLSYAAVAVSSIVVFGCLVRRARKEVDGVDEAPSGLYEIAFLAGGPGRVADTAICALHHDGRLGVAAEGRVYVMRAEARDPVERELLALCGSAPESRLRLSELRSALMRSPAVQECGDALTRRGLLLRPEDHRRRRAAALAHYVVCAVVLLVHFDVFAEGARALTSGEVLAALPVAASALACAFLAPGGSRVSPAGHLWLRGHTGRSREGSPLEEVAVDGTEAVRDAALRYQLQWAAAPASRSASPAAATGSSDSGTATWCGTAGSGCGMSGGSGSDSGSAGGGCGGAGGGCGGGGGGSSSGGSSGGG</sequence>
<reference evidence="3 4" key="1">
    <citation type="journal article" date="2019" name="Int. J. Syst. Evol. Microbiol.">
        <title>The Global Catalogue of Microorganisms (GCM) 10K type strain sequencing project: providing services to taxonomists for standard genome sequencing and annotation.</title>
        <authorList>
            <consortium name="The Broad Institute Genomics Platform"/>
            <consortium name="The Broad Institute Genome Sequencing Center for Infectious Disease"/>
            <person name="Wu L."/>
            <person name="Ma J."/>
        </authorList>
    </citation>
    <scope>NUCLEOTIDE SEQUENCE [LARGE SCALE GENOMIC DNA]</scope>
    <source>
        <strain evidence="3 4">JCM 6305</strain>
    </source>
</reference>
<name>A0ABN3K5S5_9ACTN</name>
<protein>
    <recommendedName>
        <fullName evidence="5">TIGR04222 domain-containing membrane protein</fullName>
    </recommendedName>
</protein>
<keyword evidence="2" id="KW-1133">Transmembrane helix</keyword>
<keyword evidence="2" id="KW-0472">Membrane</keyword>
<organism evidence="3 4">
    <name type="scientific">Streptomyces macrosporus</name>
    <dbReference type="NCBI Taxonomy" id="44032"/>
    <lineage>
        <taxon>Bacteria</taxon>
        <taxon>Bacillati</taxon>
        <taxon>Actinomycetota</taxon>
        <taxon>Actinomycetes</taxon>
        <taxon>Kitasatosporales</taxon>
        <taxon>Streptomycetaceae</taxon>
        <taxon>Streptomyces</taxon>
    </lineage>
</organism>
<evidence type="ECO:0008006" key="5">
    <source>
        <dbReference type="Google" id="ProtNLM"/>
    </source>
</evidence>
<keyword evidence="2" id="KW-0812">Transmembrane</keyword>
<feature type="transmembrane region" description="Helical" evidence="2">
    <location>
        <begin position="141"/>
        <end position="161"/>
    </location>
</feature>
<keyword evidence="4" id="KW-1185">Reference proteome</keyword>
<dbReference type="InterPro" id="IPR026467">
    <property type="entry name" value="Ser/Gly_Cys_C_dom"/>
</dbReference>
<comment type="caution">
    <text evidence="3">The sequence shown here is derived from an EMBL/GenBank/DDBJ whole genome shotgun (WGS) entry which is preliminary data.</text>
</comment>
<dbReference type="EMBL" id="BAAASZ010000026">
    <property type="protein sequence ID" value="GAA2449765.1"/>
    <property type="molecule type" value="Genomic_DNA"/>
</dbReference>
<evidence type="ECO:0000256" key="1">
    <source>
        <dbReference type="SAM" id="MobiDB-lite"/>
    </source>
</evidence>
<feature type="region of interest" description="Disordered" evidence="1">
    <location>
        <begin position="276"/>
        <end position="312"/>
    </location>
</feature>
<evidence type="ECO:0000313" key="3">
    <source>
        <dbReference type="EMBL" id="GAA2449765.1"/>
    </source>
</evidence>
<dbReference type="RefSeq" id="WP_344324250.1">
    <property type="nucleotide sequence ID" value="NZ_BAAASZ010000026.1"/>
</dbReference>
<dbReference type="NCBIfam" id="TIGR04222">
    <property type="entry name" value="near_uncomplex"/>
    <property type="match status" value="1"/>
</dbReference>
<accession>A0ABN3K5S5</accession>
<feature type="transmembrane region" description="Helical" evidence="2">
    <location>
        <begin position="6"/>
        <end position="23"/>
    </location>
</feature>
<evidence type="ECO:0000313" key="4">
    <source>
        <dbReference type="Proteomes" id="UP001501638"/>
    </source>
</evidence>
<evidence type="ECO:0000256" key="2">
    <source>
        <dbReference type="SAM" id="Phobius"/>
    </source>
</evidence>
<dbReference type="Proteomes" id="UP001501638">
    <property type="component" value="Unassembled WGS sequence"/>
</dbReference>
<proteinExistence type="predicted"/>
<gene>
    <name evidence="3" type="ORF">GCM10010405_36580</name>
</gene>